<dbReference type="Pfam" id="PF15074">
    <property type="entry name" value="CFAP90"/>
    <property type="match status" value="1"/>
</dbReference>
<dbReference type="InterPro" id="IPR027901">
    <property type="entry name" value="CFAP90"/>
</dbReference>
<dbReference type="EMBL" id="CACRXK020001296">
    <property type="protein sequence ID" value="CAB3988243.1"/>
    <property type="molecule type" value="Genomic_DNA"/>
</dbReference>
<sequence length="163" mass="19232">MAAEKGMTRSCYGVQKYSPEEIKEQWREFMRRENVMKNNAFYKVNVRIQRGNALDFSRNLTYFNNNKKNNTKSTYDRMFHIQHGYCSRIHRDDREHTQGLDVHAEEQSKAVPMLSSSVYGHRPPLEVPSRQHVRVGLVKRDFYRHCGATIPNEQSVLKVQARK</sequence>
<dbReference type="OrthoDB" id="10057935at2759"/>
<dbReference type="PANTHER" id="PTHR34444:SF3">
    <property type="match status" value="1"/>
</dbReference>
<keyword evidence="2" id="KW-1185">Reference proteome</keyword>
<organism evidence="1 2">
    <name type="scientific">Paramuricea clavata</name>
    <name type="common">Red gorgonian</name>
    <name type="synonym">Violescent sea-whip</name>
    <dbReference type="NCBI Taxonomy" id="317549"/>
    <lineage>
        <taxon>Eukaryota</taxon>
        <taxon>Metazoa</taxon>
        <taxon>Cnidaria</taxon>
        <taxon>Anthozoa</taxon>
        <taxon>Octocorallia</taxon>
        <taxon>Malacalcyonacea</taxon>
        <taxon>Plexauridae</taxon>
        <taxon>Paramuricea</taxon>
    </lineage>
</organism>
<reference evidence="1" key="1">
    <citation type="submission" date="2020-04" db="EMBL/GenBank/DDBJ databases">
        <authorList>
            <person name="Alioto T."/>
            <person name="Alioto T."/>
            <person name="Gomez Garrido J."/>
        </authorList>
    </citation>
    <scope>NUCLEOTIDE SEQUENCE</scope>
    <source>
        <strain evidence="1">A484AB</strain>
    </source>
</reference>
<dbReference type="PANTHER" id="PTHR34444">
    <property type="entry name" value="LOC361192"/>
    <property type="match status" value="1"/>
</dbReference>
<accession>A0A6S7GB46</accession>
<gene>
    <name evidence="1" type="ORF">PACLA_8A008892</name>
</gene>
<evidence type="ECO:0000313" key="1">
    <source>
        <dbReference type="EMBL" id="CAB3988243.1"/>
    </source>
</evidence>
<evidence type="ECO:0000313" key="2">
    <source>
        <dbReference type="Proteomes" id="UP001152795"/>
    </source>
</evidence>
<proteinExistence type="predicted"/>
<name>A0A6S7GB46_PARCT</name>
<dbReference type="Proteomes" id="UP001152795">
    <property type="component" value="Unassembled WGS sequence"/>
</dbReference>
<protein>
    <submittedName>
        <fullName evidence="1">Uncharacterized protein</fullName>
    </submittedName>
</protein>
<comment type="caution">
    <text evidence="1">The sequence shown here is derived from an EMBL/GenBank/DDBJ whole genome shotgun (WGS) entry which is preliminary data.</text>
</comment>
<dbReference type="AlphaFoldDB" id="A0A6S7GB46"/>